<dbReference type="RefSeq" id="WP_111595806.1">
    <property type="nucleotide sequence ID" value="NZ_QLLL01000001.1"/>
</dbReference>
<comment type="caution">
    <text evidence="2">The sequence shown here is derived from an EMBL/GenBank/DDBJ whole genome shotgun (WGS) entry which is preliminary data.</text>
</comment>
<name>A0A327R202_9BACT</name>
<sequence length="116" mass="13146">MSPKSKQASTHNEPPRPDPREYIKFMLDHFKFERFFYLGATVISLGLLVYCAAILLKDGKEDKPAFKSALALLAPTGLITGACFRILKIWNDCFKVIAGYLNQHQNPQEDDEANEQ</sequence>
<dbReference type="EMBL" id="QLLL01000001">
    <property type="protein sequence ID" value="RAJ10671.1"/>
    <property type="molecule type" value="Genomic_DNA"/>
</dbReference>
<gene>
    <name evidence="2" type="ORF">LX64_00277</name>
</gene>
<protein>
    <submittedName>
        <fullName evidence="2">Uncharacterized protein</fullName>
    </submittedName>
</protein>
<keyword evidence="1" id="KW-0472">Membrane</keyword>
<accession>A0A327R202</accession>
<dbReference type="OrthoDB" id="9961532at2"/>
<organism evidence="2 3">
    <name type="scientific">Chitinophaga skermanii</name>
    <dbReference type="NCBI Taxonomy" id="331697"/>
    <lineage>
        <taxon>Bacteria</taxon>
        <taxon>Pseudomonadati</taxon>
        <taxon>Bacteroidota</taxon>
        <taxon>Chitinophagia</taxon>
        <taxon>Chitinophagales</taxon>
        <taxon>Chitinophagaceae</taxon>
        <taxon>Chitinophaga</taxon>
    </lineage>
</organism>
<keyword evidence="3" id="KW-1185">Reference proteome</keyword>
<keyword evidence="1" id="KW-1133">Transmembrane helix</keyword>
<dbReference type="AlphaFoldDB" id="A0A327R202"/>
<evidence type="ECO:0000256" key="1">
    <source>
        <dbReference type="SAM" id="Phobius"/>
    </source>
</evidence>
<dbReference type="Proteomes" id="UP000249547">
    <property type="component" value="Unassembled WGS sequence"/>
</dbReference>
<feature type="transmembrane region" description="Helical" evidence="1">
    <location>
        <begin position="68"/>
        <end position="87"/>
    </location>
</feature>
<keyword evidence="1" id="KW-0812">Transmembrane</keyword>
<feature type="transmembrane region" description="Helical" evidence="1">
    <location>
        <begin position="35"/>
        <end position="56"/>
    </location>
</feature>
<evidence type="ECO:0000313" key="3">
    <source>
        <dbReference type="Proteomes" id="UP000249547"/>
    </source>
</evidence>
<proteinExistence type="predicted"/>
<evidence type="ECO:0000313" key="2">
    <source>
        <dbReference type="EMBL" id="RAJ10671.1"/>
    </source>
</evidence>
<reference evidence="2 3" key="1">
    <citation type="submission" date="2018-06" db="EMBL/GenBank/DDBJ databases">
        <title>Genomic Encyclopedia of Archaeal and Bacterial Type Strains, Phase II (KMG-II): from individual species to whole genera.</title>
        <authorList>
            <person name="Goeker M."/>
        </authorList>
    </citation>
    <scope>NUCLEOTIDE SEQUENCE [LARGE SCALE GENOMIC DNA]</scope>
    <source>
        <strain evidence="2 3">DSM 23857</strain>
    </source>
</reference>